<evidence type="ECO:0000256" key="10">
    <source>
        <dbReference type="PIRSR" id="PIRSR000350-3"/>
    </source>
</evidence>
<feature type="disulfide bond" description="Redox-active" evidence="11">
    <location>
        <begin position="52"/>
        <end position="57"/>
    </location>
</feature>
<evidence type="ECO:0000259" key="13">
    <source>
        <dbReference type="Pfam" id="PF02852"/>
    </source>
</evidence>
<evidence type="ECO:0000256" key="5">
    <source>
        <dbReference type="ARBA" id="ARBA00022857"/>
    </source>
</evidence>
<organism evidence="15 18">
    <name type="scientific">Adineta ricciae</name>
    <name type="common">Rotifer</name>
    <dbReference type="NCBI Taxonomy" id="249248"/>
    <lineage>
        <taxon>Eukaryota</taxon>
        <taxon>Metazoa</taxon>
        <taxon>Spiralia</taxon>
        <taxon>Gnathifera</taxon>
        <taxon>Rotifera</taxon>
        <taxon>Eurotatoria</taxon>
        <taxon>Bdelloidea</taxon>
        <taxon>Adinetida</taxon>
        <taxon>Adinetidae</taxon>
        <taxon>Adineta</taxon>
    </lineage>
</organism>
<dbReference type="EMBL" id="CAJNOR010001822">
    <property type="protein sequence ID" value="CAF1204674.1"/>
    <property type="molecule type" value="Genomic_DNA"/>
</dbReference>
<feature type="binding site" evidence="10">
    <location>
        <position position="316"/>
    </location>
    <ligand>
        <name>FAD</name>
        <dbReference type="ChEBI" id="CHEBI:57692"/>
    </ligand>
</feature>
<evidence type="ECO:0008006" key="19">
    <source>
        <dbReference type="Google" id="ProtNLM"/>
    </source>
</evidence>
<dbReference type="GO" id="GO:0005739">
    <property type="term" value="C:mitochondrion"/>
    <property type="evidence" value="ECO:0007669"/>
    <property type="project" value="TreeGrafter"/>
</dbReference>
<dbReference type="NCBIfam" id="NF004776">
    <property type="entry name" value="PRK06116.1"/>
    <property type="match status" value="1"/>
</dbReference>
<keyword evidence="3 12" id="KW-0285">Flavoprotein</keyword>
<keyword evidence="6 12" id="KW-0560">Oxidoreductase</keyword>
<keyword evidence="10" id="KW-0547">Nucleotide-binding</keyword>
<comment type="caution">
    <text evidence="15">The sequence shown here is derived from an EMBL/GenBank/DDBJ whole genome shotgun (WGS) entry which is preliminary data.</text>
</comment>
<keyword evidence="5" id="KW-0521">NADP</keyword>
<evidence type="ECO:0000313" key="15">
    <source>
        <dbReference type="EMBL" id="CAF0878318.1"/>
    </source>
</evidence>
<dbReference type="Proteomes" id="UP000663828">
    <property type="component" value="Unassembled WGS sequence"/>
</dbReference>
<keyword evidence="7" id="KW-1015">Disulfide bond</keyword>
<dbReference type="GO" id="GO:0005829">
    <property type="term" value="C:cytosol"/>
    <property type="evidence" value="ECO:0007669"/>
    <property type="project" value="TreeGrafter"/>
</dbReference>
<evidence type="ECO:0000256" key="8">
    <source>
        <dbReference type="ARBA" id="ARBA00023284"/>
    </source>
</evidence>
<dbReference type="GO" id="GO:0034599">
    <property type="term" value="P:cellular response to oxidative stress"/>
    <property type="evidence" value="ECO:0007669"/>
    <property type="project" value="TreeGrafter"/>
</dbReference>
<dbReference type="SUPFAM" id="SSF55424">
    <property type="entry name" value="FAD/NAD-linked reductases, dimerisation (C-terminal) domain"/>
    <property type="match status" value="1"/>
</dbReference>
<feature type="domain" description="Pyridine nucleotide-disulphide oxidoreductase dimerisation" evidence="13">
    <location>
        <begin position="354"/>
        <end position="461"/>
    </location>
</feature>
<feature type="binding site" evidence="10">
    <location>
        <position position="61"/>
    </location>
    <ligand>
        <name>FAD</name>
        <dbReference type="ChEBI" id="CHEBI:57692"/>
    </ligand>
</feature>
<dbReference type="Proteomes" id="UP000663852">
    <property type="component" value="Unassembled WGS sequence"/>
</dbReference>
<dbReference type="PROSITE" id="PS00076">
    <property type="entry name" value="PYRIDINE_REDOX_1"/>
    <property type="match status" value="1"/>
</dbReference>
<proteinExistence type="inferred from homology"/>
<evidence type="ECO:0000256" key="12">
    <source>
        <dbReference type="RuleBase" id="RU003691"/>
    </source>
</evidence>
<feature type="binding site" evidence="10">
    <location>
        <position position="275"/>
    </location>
    <ligand>
        <name>NAD(+)</name>
        <dbReference type="ChEBI" id="CHEBI:57540"/>
    </ligand>
</feature>
<dbReference type="GO" id="GO:0050660">
    <property type="term" value="F:flavin adenine dinucleotide binding"/>
    <property type="evidence" value="ECO:0007669"/>
    <property type="project" value="InterPro"/>
</dbReference>
<evidence type="ECO:0000256" key="11">
    <source>
        <dbReference type="PIRSR" id="PIRSR000350-4"/>
    </source>
</evidence>
<accession>A0A813Y724</accession>
<protein>
    <recommendedName>
        <fullName evidence="19">Glutathione-disulfide reductase</fullName>
    </recommendedName>
</protein>
<dbReference type="FunFam" id="3.50.50.60:FF:000051">
    <property type="entry name" value="Glutathione reductase"/>
    <property type="match status" value="1"/>
</dbReference>
<comment type="cofactor">
    <cofactor evidence="10">
        <name>FAD</name>
        <dbReference type="ChEBI" id="CHEBI:57692"/>
    </cofactor>
    <text evidence="10">Binds 1 FAD per subunit.</text>
</comment>
<comment type="subunit">
    <text evidence="2">Homodimer.</text>
</comment>
<dbReference type="PANTHER" id="PTHR42737:SF2">
    <property type="entry name" value="GLUTATHIONE REDUCTASE"/>
    <property type="match status" value="1"/>
</dbReference>
<evidence type="ECO:0000313" key="18">
    <source>
        <dbReference type="Proteomes" id="UP000663852"/>
    </source>
</evidence>
<evidence type="ECO:0000256" key="6">
    <source>
        <dbReference type="ARBA" id="ARBA00023002"/>
    </source>
</evidence>
<evidence type="ECO:0000256" key="2">
    <source>
        <dbReference type="ARBA" id="ARBA00011738"/>
    </source>
</evidence>
<dbReference type="Pfam" id="PF07992">
    <property type="entry name" value="Pyr_redox_2"/>
    <property type="match status" value="1"/>
</dbReference>
<keyword evidence="17" id="KW-1185">Reference proteome</keyword>
<keyword evidence="10" id="KW-0520">NAD</keyword>
<evidence type="ECO:0000256" key="1">
    <source>
        <dbReference type="ARBA" id="ARBA00007532"/>
    </source>
</evidence>
<dbReference type="OrthoDB" id="5956163at2759"/>
<dbReference type="EMBL" id="CAJNOJ010000028">
    <property type="protein sequence ID" value="CAF0878318.1"/>
    <property type="molecule type" value="Genomic_DNA"/>
</dbReference>
<dbReference type="PIRSF" id="PIRSF000350">
    <property type="entry name" value="Mercury_reductase_MerA"/>
    <property type="match status" value="1"/>
</dbReference>
<dbReference type="GO" id="GO:0045454">
    <property type="term" value="P:cell redox homeostasis"/>
    <property type="evidence" value="ECO:0007669"/>
    <property type="project" value="InterPro"/>
</dbReference>
<dbReference type="PRINTS" id="PR00411">
    <property type="entry name" value="PNDRDTASEI"/>
</dbReference>
<dbReference type="PANTHER" id="PTHR42737">
    <property type="entry name" value="GLUTATHIONE REDUCTASE"/>
    <property type="match status" value="1"/>
</dbReference>
<dbReference type="InterPro" id="IPR046952">
    <property type="entry name" value="GSHR/TRXR-like"/>
</dbReference>
<gene>
    <name evidence="15" type="ORF">EDS130_LOCUS8653</name>
    <name evidence="16" type="ORF">XAT740_LOCUS23874</name>
</gene>
<dbReference type="SUPFAM" id="SSF51905">
    <property type="entry name" value="FAD/NAD(P)-binding domain"/>
    <property type="match status" value="1"/>
</dbReference>
<evidence type="ECO:0000256" key="7">
    <source>
        <dbReference type="ARBA" id="ARBA00023157"/>
    </source>
</evidence>
<dbReference type="Gene3D" id="3.50.50.60">
    <property type="entry name" value="FAD/NAD(P)-binding domain"/>
    <property type="match status" value="2"/>
</dbReference>
<evidence type="ECO:0000256" key="3">
    <source>
        <dbReference type="ARBA" id="ARBA00022630"/>
    </source>
</evidence>
<dbReference type="PRINTS" id="PR00368">
    <property type="entry name" value="FADPNR"/>
</dbReference>
<comment type="similarity">
    <text evidence="1 12">Belongs to the class-I pyridine nucleotide-disulfide oxidoreductase family.</text>
</comment>
<evidence type="ECO:0000256" key="9">
    <source>
        <dbReference type="PIRSR" id="PIRSR000350-2"/>
    </source>
</evidence>
<dbReference type="GO" id="GO:0004362">
    <property type="term" value="F:glutathione-disulfide reductase (NADPH) activity"/>
    <property type="evidence" value="ECO:0007669"/>
    <property type="project" value="TreeGrafter"/>
</dbReference>
<evidence type="ECO:0000259" key="14">
    <source>
        <dbReference type="Pfam" id="PF07992"/>
    </source>
</evidence>
<evidence type="ECO:0000256" key="4">
    <source>
        <dbReference type="ARBA" id="ARBA00022827"/>
    </source>
</evidence>
<reference evidence="15" key="1">
    <citation type="submission" date="2021-02" db="EMBL/GenBank/DDBJ databases">
        <authorList>
            <person name="Nowell W R."/>
        </authorList>
    </citation>
    <scope>NUCLEOTIDE SEQUENCE</scope>
</reference>
<dbReference type="InterPro" id="IPR001100">
    <property type="entry name" value="Pyr_nuc-diS_OxRdtase"/>
</dbReference>
<dbReference type="Pfam" id="PF02852">
    <property type="entry name" value="Pyr_redox_dim"/>
    <property type="match status" value="1"/>
</dbReference>
<feature type="domain" description="FAD/NAD(P)-binding" evidence="14">
    <location>
        <begin position="15"/>
        <end position="331"/>
    </location>
</feature>
<evidence type="ECO:0000313" key="16">
    <source>
        <dbReference type="EMBL" id="CAF1204674.1"/>
    </source>
</evidence>
<dbReference type="InterPro" id="IPR023753">
    <property type="entry name" value="FAD/NAD-binding_dom"/>
</dbReference>
<sequence>MASTSGKNDSQQYDYDYFVIGGGSGGVRSSRIAAKHGARVALAEAKKLGGTCVNVGCVPKKLFCYASHFRELFHDAEGYGWPKVDMKLEDHNWKKFIESKNAEIQRLNNAYEKNQKDNNVTIIKGYAQLKDKNTVVIDGKEYTSKYILLAVGGQPVLPKIEGREHVITSDDAFFLEKLPKKHIIQGGGYIALEFACIFNGFGSDVTLILRGKTILSSFDEDVRSKLCDELKKNGIKFQFETEVERVEKVSDDSFRVKFKNNNTPIDTNLVMFAIGRHPNIENLGLDAAGVKTNDKGVVQVDDYSQTNVSNIYAVGDCTDRKALTPVAIQEGHYLADMLFNNQQPRKVDYATVGTTVFSEPSIGTCGVTEKEAKEKYGEDGYDVYESSFKPMFVQLPKRDRKSYVKLIVENKSQRVVGIHIMDHAAPEIIQMCSVAIRAGATKELFDHSIGIHPTSAEEIVQIREKRKKKDEEKK</sequence>
<dbReference type="GO" id="GO:0006749">
    <property type="term" value="P:glutathione metabolic process"/>
    <property type="evidence" value="ECO:0007669"/>
    <property type="project" value="TreeGrafter"/>
</dbReference>
<dbReference type="Gene3D" id="3.30.390.30">
    <property type="match status" value="1"/>
</dbReference>
<keyword evidence="4 10" id="KW-0274">FAD</keyword>
<feature type="active site" description="Proton acceptor" evidence="9">
    <location>
        <position position="452"/>
    </location>
</feature>
<dbReference type="InterPro" id="IPR004099">
    <property type="entry name" value="Pyr_nucl-diS_OxRdtase_dimer"/>
</dbReference>
<dbReference type="AlphaFoldDB" id="A0A813Y724"/>
<dbReference type="InterPro" id="IPR016156">
    <property type="entry name" value="FAD/NAD-linked_Rdtase_dimer_sf"/>
</dbReference>
<keyword evidence="8 12" id="KW-0676">Redox-active center</keyword>
<feature type="binding site" evidence="10">
    <location>
        <begin position="186"/>
        <end position="193"/>
    </location>
    <ligand>
        <name>NAD(+)</name>
        <dbReference type="ChEBI" id="CHEBI:57540"/>
    </ligand>
</feature>
<evidence type="ECO:0000313" key="17">
    <source>
        <dbReference type="Proteomes" id="UP000663828"/>
    </source>
</evidence>
<dbReference type="InterPro" id="IPR036188">
    <property type="entry name" value="FAD/NAD-bd_sf"/>
</dbReference>
<dbReference type="InterPro" id="IPR012999">
    <property type="entry name" value="Pyr_OxRdtase_I_AS"/>
</dbReference>
<name>A0A813Y724_ADIRI</name>